<dbReference type="PANTHER" id="PTHR10954">
    <property type="entry name" value="RIBONUCLEASE H2 SUBUNIT A"/>
    <property type="match status" value="1"/>
</dbReference>
<comment type="function">
    <text evidence="3 14 16">Endonuclease that specifically degrades the RNA of RNA-DNA hybrids.</text>
</comment>
<keyword evidence="8 14" id="KW-0963">Cytoplasm</keyword>
<sequence length="199" mass="21984">MLLPYLESNRLEAGCDEVGRGCLCGPVVAAAVILPTDYAHELINDSKKLSKSNRESLVIEIKTNAIAWAVAEASVEEIDEINILNASFLAMNRAVEALSVTPEHLLIDGNRFKTKNSTPHSCIIKGDGKYASIAAASILAKVYRDDLMCAYSEKYPGYAWERNAGYPTLAHREGIRKLGLTPIHRKSFKHLPEQIKLNF</sequence>
<evidence type="ECO:0000256" key="11">
    <source>
        <dbReference type="ARBA" id="ARBA00022759"/>
    </source>
</evidence>
<dbReference type="CDD" id="cd07182">
    <property type="entry name" value="RNase_HII_bacteria_HII_like"/>
    <property type="match status" value="1"/>
</dbReference>
<keyword evidence="19" id="KW-1185">Reference proteome</keyword>
<comment type="similarity">
    <text evidence="5 14 16">Belongs to the RNase HII family.</text>
</comment>
<evidence type="ECO:0000256" key="1">
    <source>
        <dbReference type="ARBA" id="ARBA00000077"/>
    </source>
</evidence>
<feature type="binding site" evidence="14 15">
    <location>
        <position position="16"/>
    </location>
    <ligand>
        <name>a divalent metal cation</name>
        <dbReference type="ChEBI" id="CHEBI:60240"/>
    </ligand>
</feature>
<dbReference type="InterPro" id="IPR022898">
    <property type="entry name" value="RNase_HII"/>
</dbReference>
<dbReference type="HAMAP" id="MF_00052_B">
    <property type="entry name" value="RNase_HII_B"/>
    <property type="match status" value="1"/>
</dbReference>
<dbReference type="GO" id="GO:0006298">
    <property type="term" value="P:mismatch repair"/>
    <property type="evidence" value="ECO:0007669"/>
    <property type="project" value="TreeGrafter"/>
</dbReference>
<keyword evidence="12 14" id="KW-0378">Hydrolase</keyword>
<proteinExistence type="inferred from homology"/>
<dbReference type="STRING" id="866536.Belba_3695"/>
<dbReference type="InterPro" id="IPR024567">
    <property type="entry name" value="RNase_HII/HIII_dom"/>
</dbReference>
<feature type="domain" description="RNase H type-2" evidence="17">
    <location>
        <begin position="10"/>
        <end position="199"/>
    </location>
</feature>
<dbReference type="PROSITE" id="PS51975">
    <property type="entry name" value="RNASE_H_2"/>
    <property type="match status" value="1"/>
</dbReference>
<dbReference type="GO" id="GO:0005737">
    <property type="term" value="C:cytoplasm"/>
    <property type="evidence" value="ECO:0007669"/>
    <property type="project" value="UniProtKB-SubCell"/>
</dbReference>
<comment type="catalytic activity">
    <reaction evidence="1 14 15 16">
        <text>Endonucleolytic cleavage to 5'-phosphomonoester.</text>
        <dbReference type="EC" id="3.1.26.4"/>
    </reaction>
</comment>
<evidence type="ECO:0000256" key="5">
    <source>
        <dbReference type="ARBA" id="ARBA00007383"/>
    </source>
</evidence>
<evidence type="ECO:0000256" key="14">
    <source>
        <dbReference type="HAMAP-Rule" id="MF_00052"/>
    </source>
</evidence>
<dbReference type="InterPro" id="IPR036397">
    <property type="entry name" value="RNaseH_sf"/>
</dbReference>
<evidence type="ECO:0000256" key="2">
    <source>
        <dbReference type="ARBA" id="ARBA00001946"/>
    </source>
</evidence>
<evidence type="ECO:0000256" key="13">
    <source>
        <dbReference type="ARBA" id="ARBA00023211"/>
    </source>
</evidence>
<dbReference type="NCBIfam" id="NF000595">
    <property type="entry name" value="PRK00015.1-3"/>
    <property type="match status" value="1"/>
</dbReference>
<evidence type="ECO:0000256" key="10">
    <source>
        <dbReference type="ARBA" id="ARBA00022723"/>
    </source>
</evidence>
<dbReference type="AlphaFoldDB" id="I3ZAB7"/>
<dbReference type="GO" id="GO:0043137">
    <property type="term" value="P:DNA replication, removal of RNA primer"/>
    <property type="evidence" value="ECO:0007669"/>
    <property type="project" value="TreeGrafter"/>
</dbReference>
<evidence type="ECO:0000256" key="4">
    <source>
        <dbReference type="ARBA" id="ARBA00004496"/>
    </source>
</evidence>
<dbReference type="GO" id="GO:0003723">
    <property type="term" value="F:RNA binding"/>
    <property type="evidence" value="ECO:0007669"/>
    <property type="project" value="UniProtKB-UniRule"/>
</dbReference>
<reference evidence="19" key="1">
    <citation type="submission" date="2012-06" db="EMBL/GenBank/DDBJ databases">
        <title>The complete genome of Belliella baltica DSM 15883.</title>
        <authorList>
            <person name="Lucas S."/>
            <person name="Copeland A."/>
            <person name="Lapidus A."/>
            <person name="Goodwin L."/>
            <person name="Pitluck S."/>
            <person name="Peters L."/>
            <person name="Mikhailova N."/>
            <person name="Davenport K."/>
            <person name="Kyrpides N."/>
            <person name="Mavromatis K."/>
            <person name="Pagani I."/>
            <person name="Ivanova N."/>
            <person name="Ovchinnikova G."/>
            <person name="Zeytun A."/>
            <person name="Detter J.C."/>
            <person name="Han C."/>
            <person name="Land M."/>
            <person name="Hauser L."/>
            <person name="Markowitz V."/>
            <person name="Cheng J.-F."/>
            <person name="Hugenholtz P."/>
            <person name="Woyke T."/>
            <person name="Wu D."/>
            <person name="Tindall B."/>
            <person name="Pomrenke H."/>
            <person name="Brambilla E."/>
            <person name="Klenk H.-P."/>
            <person name="Eisen J.A."/>
        </authorList>
    </citation>
    <scope>NUCLEOTIDE SEQUENCE [LARGE SCALE GENOMIC DNA]</scope>
    <source>
        <strain evidence="19">DSM 15883 / CIP 108006 / LMG 21964 / BA134</strain>
    </source>
</reference>
<keyword evidence="9 14" id="KW-0540">Nuclease</keyword>
<dbReference type="Gene3D" id="3.30.420.10">
    <property type="entry name" value="Ribonuclease H-like superfamily/Ribonuclease H"/>
    <property type="match status" value="1"/>
</dbReference>
<dbReference type="KEGG" id="bbd:Belba_3695"/>
<dbReference type="GO" id="GO:0004523">
    <property type="term" value="F:RNA-DNA hybrid ribonuclease activity"/>
    <property type="evidence" value="ECO:0007669"/>
    <property type="project" value="UniProtKB-UniRule"/>
</dbReference>
<evidence type="ECO:0000313" key="18">
    <source>
        <dbReference type="EMBL" id="AFL86185.1"/>
    </source>
</evidence>
<evidence type="ECO:0000256" key="3">
    <source>
        <dbReference type="ARBA" id="ARBA00004065"/>
    </source>
</evidence>
<dbReference type="RefSeq" id="WP_014774119.1">
    <property type="nucleotide sequence ID" value="NC_018010.1"/>
</dbReference>
<dbReference type="EMBL" id="CP003281">
    <property type="protein sequence ID" value="AFL86185.1"/>
    <property type="molecule type" value="Genomic_DNA"/>
</dbReference>
<gene>
    <name evidence="14" type="primary">rnhB</name>
    <name evidence="18" type="ordered locus">Belba_3695</name>
</gene>
<organism evidence="18 19">
    <name type="scientific">Belliella baltica (strain DSM 15883 / CIP 108006 / LMG 21964 / BA134)</name>
    <dbReference type="NCBI Taxonomy" id="866536"/>
    <lineage>
        <taxon>Bacteria</taxon>
        <taxon>Pseudomonadati</taxon>
        <taxon>Bacteroidota</taxon>
        <taxon>Cytophagia</taxon>
        <taxon>Cytophagales</taxon>
        <taxon>Cyclobacteriaceae</taxon>
        <taxon>Belliella</taxon>
    </lineage>
</organism>
<dbReference type="SUPFAM" id="SSF53098">
    <property type="entry name" value="Ribonuclease H-like"/>
    <property type="match status" value="1"/>
</dbReference>
<dbReference type="InterPro" id="IPR012337">
    <property type="entry name" value="RNaseH-like_sf"/>
</dbReference>
<keyword evidence="13 14" id="KW-0464">Manganese</keyword>
<dbReference type="OrthoDB" id="9803420at2"/>
<evidence type="ECO:0000256" key="12">
    <source>
        <dbReference type="ARBA" id="ARBA00022801"/>
    </source>
</evidence>
<protein>
    <recommendedName>
        <fullName evidence="7 14">Ribonuclease HII</fullName>
        <shortName evidence="14">RNase HII</shortName>
        <ecNumber evidence="6 14">3.1.26.4</ecNumber>
    </recommendedName>
</protein>
<dbReference type="NCBIfam" id="NF000594">
    <property type="entry name" value="PRK00015.1-1"/>
    <property type="match status" value="1"/>
</dbReference>
<keyword evidence="10 14" id="KW-0479">Metal-binding</keyword>
<evidence type="ECO:0000256" key="16">
    <source>
        <dbReference type="RuleBase" id="RU003515"/>
    </source>
</evidence>
<dbReference type="HOGENOM" id="CLU_036532_3_2_10"/>
<feature type="binding site" evidence="14 15">
    <location>
        <position position="17"/>
    </location>
    <ligand>
        <name>a divalent metal cation</name>
        <dbReference type="ChEBI" id="CHEBI:60240"/>
    </ligand>
</feature>
<evidence type="ECO:0000256" key="9">
    <source>
        <dbReference type="ARBA" id="ARBA00022722"/>
    </source>
</evidence>
<feature type="binding site" evidence="14 15">
    <location>
        <position position="108"/>
    </location>
    <ligand>
        <name>a divalent metal cation</name>
        <dbReference type="ChEBI" id="CHEBI:60240"/>
    </ligand>
</feature>
<dbReference type="PATRIC" id="fig|866536.3.peg.3823"/>
<name>I3ZAB7_BELBD</name>
<evidence type="ECO:0000256" key="8">
    <source>
        <dbReference type="ARBA" id="ARBA00022490"/>
    </source>
</evidence>
<dbReference type="EC" id="3.1.26.4" evidence="6 14"/>
<evidence type="ECO:0000256" key="6">
    <source>
        <dbReference type="ARBA" id="ARBA00012180"/>
    </source>
</evidence>
<evidence type="ECO:0000256" key="7">
    <source>
        <dbReference type="ARBA" id="ARBA00019179"/>
    </source>
</evidence>
<dbReference type="Pfam" id="PF01351">
    <property type="entry name" value="RNase_HII"/>
    <property type="match status" value="1"/>
</dbReference>
<evidence type="ECO:0000256" key="15">
    <source>
        <dbReference type="PROSITE-ProRule" id="PRU01319"/>
    </source>
</evidence>
<comment type="subcellular location">
    <subcellularLocation>
        <location evidence="4 14">Cytoplasm</location>
    </subcellularLocation>
</comment>
<keyword evidence="11 14" id="KW-0255">Endonuclease</keyword>
<dbReference type="GO" id="GO:0030145">
    <property type="term" value="F:manganese ion binding"/>
    <property type="evidence" value="ECO:0007669"/>
    <property type="project" value="UniProtKB-UniRule"/>
</dbReference>
<comment type="cofactor">
    <cofactor evidence="14 15">
        <name>Mn(2+)</name>
        <dbReference type="ChEBI" id="CHEBI:29035"/>
    </cofactor>
    <cofactor evidence="14 15">
        <name>Mg(2+)</name>
        <dbReference type="ChEBI" id="CHEBI:18420"/>
    </cofactor>
    <text evidence="14 15">Manganese or magnesium. Binds 1 divalent metal ion per monomer in the absence of substrate. May bind a second metal ion after substrate binding.</text>
</comment>
<dbReference type="InterPro" id="IPR001352">
    <property type="entry name" value="RNase_HII/HIII"/>
</dbReference>
<evidence type="ECO:0000313" key="19">
    <source>
        <dbReference type="Proteomes" id="UP000006050"/>
    </source>
</evidence>
<accession>I3ZAB7</accession>
<dbReference type="GO" id="GO:0032299">
    <property type="term" value="C:ribonuclease H2 complex"/>
    <property type="evidence" value="ECO:0007669"/>
    <property type="project" value="TreeGrafter"/>
</dbReference>
<comment type="cofactor">
    <cofactor evidence="2">
        <name>Mg(2+)</name>
        <dbReference type="ChEBI" id="CHEBI:18420"/>
    </cofactor>
</comment>
<dbReference type="eggNOG" id="COG0164">
    <property type="taxonomic scope" value="Bacteria"/>
</dbReference>
<evidence type="ECO:0000259" key="17">
    <source>
        <dbReference type="PROSITE" id="PS51975"/>
    </source>
</evidence>
<dbReference type="PANTHER" id="PTHR10954:SF18">
    <property type="entry name" value="RIBONUCLEASE HII"/>
    <property type="match status" value="1"/>
</dbReference>
<dbReference type="Proteomes" id="UP000006050">
    <property type="component" value="Chromosome"/>
</dbReference>